<dbReference type="InterPro" id="IPR016159">
    <property type="entry name" value="Cullin_repeat-like_dom_sf"/>
</dbReference>
<dbReference type="InterPro" id="IPR001373">
    <property type="entry name" value="Cullin_N"/>
</dbReference>
<evidence type="ECO:0000313" key="5">
    <source>
        <dbReference type="EMBL" id="CAR23411.1"/>
    </source>
</evidence>
<reference evidence="5 6" key="1">
    <citation type="journal article" date="2009" name="Genome Res.">
        <title>Comparative genomics of protoploid Saccharomycetaceae.</title>
        <authorList>
            <consortium name="The Genolevures Consortium"/>
            <person name="Souciet J.-L."/>
            <person name="Dujon B."/>
            <person name="Gaillardin C."/>
            <person name="Johnston M."/>
            <person name="Baret P.V."/>
            <person name="Cliften P."/>
            <person name="Sherman D.J."/>
            <person name="Weissenbach J."/>
            <person name="Westhof E."/>
            <person name="Wincker P."/>
            <person name="Jubin C."/>
            <person name="Poulain J."/>
            <person name="Barbe V."/>
            <person name="Segurens B."/>
            <person name="Artiguenave F."/>
            <person name="Anthouard V."/>
            <person name="Vacherie B."/>
            <person name="Val M.-E."/>
            <person name="Fulton R.S."/>
            <person name="Minx P."/>
            <person name="Wilson R."/>
            <person name="Durrens P."/>
            <person name="Jean G."/>
            <person name="Marck C."/>
            <person name="Martin T."/>
            <person name="Nikolski M."/>
            <person name="Rolland T."/>
            <person name="Seret M.-L."/>
            <person name="Casaregola S."/>
            <person name="Despons L."/>
            <person name="Fairhead C."/>
            <person name="Fischer G."/>
            <person name="Lafontaine I."/>
            <person name="Leh V."/>
            <person name="Lemaire M."/>
            <person name="de Montigny J."/>
            <person name="Neuveglise C."/>
            <person name="Thierry A."/>
            <person name="Blanc-Lenfle I."/>
            <person name="Bleykasten C."/>
            <person name="Diffels J."/>
            <person name="Fritsch E."/>
            <person name="Frangeul L."/>
            <person name="Goeffon A."/>
            <person name="Jauniaux N."/>
            <person name="Kachouri-Lafond R."/>
            <person name="Payen C."/>
            <person name="Potier S."/>
            <person name="Pribylova L."/>
            <person name="Ozanne C."/>
            <person name="Richard G.-F."/>
            <person name="Sacerdot C."/>
            <person name="Straub M.-L."/>
            <person name="Talla E."/>
        </authorList>
    </citation>
    <scope>NUCLEOTIDE SEQUENCE [LARGE SCALE GENOMIC DNA]</scope>
    <source>
        <strain evidence="6">ATCC 56472 / CBS 6340 / NRRL Y-8284</strain>
    </source>
</reference>
<evidence type="ECO:0000256" key="2">
    <source>
        <dbReference type="PROSITE-ProRule" id="PRU00330"/>
    </source>
</evidence>
<dbReference type="Proteomes" id="UP000002036">
    <property type="component" value="Chromosome E"/>
</dbReference>
<dbReference type="InterPro" id="IPR036390">
    <property type="entry name" value="WH_DNA-bd_sf"/>
</dbReference>
<dbReference type="InterPro" id="IPR036317">
    <property type="entry name" value="Cullin_homology_sf"/>
</dbReference>
<dbReference type="InterPro" id="IPR036388">
    <property type="entry name" value="WH-like_DNA-bd_sf"/>
</dbReference>
<sequence length="726" mass="83979">MFKIKIRAPEGLGSGQPQTFESSWGILDHAIDAIYDNQVNTLSFELLYHTVYSMVLRKQGNELYSNLRKAVEEKLFKARGAIAGPDPELLCDFLRVWEKQCDCLRLVSDFTMYLDRVYCKENRVPYVYDLGLELFRDTIMFPLKREIHDLLIQQINEARLGGPHIDFEQLKKVVDVMETLRDVDDTYFVHEFEPFLIRETECFYRNFARNNIGNAVLYIQKIKTQLDIESGLDCQFLNKDTSAKILKVAEEIVIAENTSFVLSDGLPQILTERDYSTLKLLFQLYHNPKDKSGLLKHMSQCMIKEAMLIEEDNTLKKKGQVAVKWTTEVMQLKESFEKVFATIGEDSANIYNTINESFSTFLNQNGKKTAEYLAIYIDSFLRSSATTDNIDQKWLENTVSMFKLLREKDVFEKVYKQQLSKRLLQQRSCLKTEKLVITKMKEEMGIAFTSKLEGMFKDIIVSQGYKAKFEQSYGSPFDFEVNVLTPPCWPFQLTALEPEAELPPTLERLKLDFENFYIKNHSGRSLRWAYHLGSMEIGFHFSKSYHEITMPVYAALIFALFENQEELTAEEIGDLTKIPDHELLRHLLTISVAPKTRLLKKQPFNKTVLPTDRFQVNHAFQAPTVKVKVLAVLPKSDANVHHNTRIDESMQDLLKERKGCIDAAIVRALKSLKAASSQSLYECVESDLSNRFTVTATLFDESIERLIEREYIQRDPDDPSLCRYLP</sequence>
<dbReference type="eggNOG" id="KOG2166">
    <property type="taxonomic scope" value="Eukaryota"/>
</dbReference>
<dbReference type="FunFam" id="1.20.1310.10:FF:000055">
    <property type="entry name" value="Cullin family protein"/>
    <property type="match status" value="1"/>
</dbReference>
<dbReference type="InParanoid" id="C5DI00"/>
<dbReference type="InterPro" id="IPR019559">
    <property type="entry name" value="Cullin_neddylation_domain"/>
</dbReference>
<dbReference type="SMART" id="SM00182">
    <property type="entry name" value="CULLIN"/>
    <property type="match status" value="1"/>
</dbReference>
<dbReference type="SMART" id="SM00884">
    <property type="entry name" value="Cullin_Nedd8"/>
    <property type="match status" value="1"/>
</dbReference>
<dbReference type="SUPFAM" id="SSF46785">
    <property type="entry name" value="Winged helix' DNA-binding domain"/>
    <property type="match status" value="1"/>
</dbReference>
<feature type="domain" description="Cullin family profile" evidence="4">
    <location>
        <begin position="368"/>
        <end position="591"/>
    </location>
</feature>
<dbReference type="Pfam" id="PF10557">
    <property type="entry name" value="Cullin_Nedd8"/>
    <property type="match status" value="1"/>
</dbReference>
<name>C5DI00_LACTC</name>
<dbReference type="HOGENOM" id="CLU_004747_7_1_1"/>
<organism evidence="5 6">
    <name type="scientific">Lachancea thermotolerans (strain ATCC 56472 / CBS 6340 / NRRL Y-8284)</name>
    <name type="common">Yeast</name>
    <name type="synonym">Kluyveromyces thermotolerans</name>
    <dbReference type="NCBI Taxonomy" id="559295"/>
    <lineage>
        <taxon>Eukaryota</taxon>
        <taxon>Fungi</taxon>
        <taxon>Dikarya</taxon>
        <taxon>Ascomycota</taxon>
        <taxon>Saccharomycotina</taxon>
        <taxon>Saccharomycetes</taxon>
        <taxon>Saccharomycetales</taxon>
        <taxon>Saccharomycetaceae</taxon>
        <taxon>Lachancea</taxon>
    </lineage>
</organism>
<dbReference type="InterPro" id="IPR059120">
    <property type="entry name" value="Cullin-like_AB"/>
</dbReference>
<dbReference type="GO" id="GO:0031625">
    <property type="term" value="F:ubiquitin protein ligase binding"/>
    <property type="evidence" value="ECO:0007669"/>
    <property type="project" value="InterPro"/>
</dbReference>
<dbReference type="Pfam" id="PF00888">
    <property type="entry name" value="Cullin"/>
    <property type="match status" value="1"/>
</dbReference>
<evidence type="ECO:0000256" key="1">
    <source>
        <dbReference type="ARBA" id="ARBA00006019"/>
    </source>
</evidence>
<dbReference type="AlphaFoldDB" id="C5DI00"/>
<dbReference type="FunCoup" id="C5DI00">
    <property type="interactions" value="860"/>
</dbReference>
<dbReference type="InterPro" id="IPR016158">
    <property type="entry name" value="Cullin_homology"/>
</dbReference>
<dbReference type="SUPFAM" id="SSF75632">
    <property type="entry name" value="Cullin homology domain"/>
    <property type="match status" value="1"/>
</dbReference>
<dbReference type="SUPFAM" id="SSF74788">
    <property type="entry name" value="Cullin repeat-like"/>
    <property type="match status" value="1"/>
</dbReference>
<dbReference type="STRING" id="559295.C5DI00"/>
<dbReference type="InterPro" id="IPR045093">
    <property type="entry name" value="Cullin"/>
</dbReference>
<dbReference type="OMA" id="KCINLMK"/>
<dbReference type="RefSeq" id="XP_002553848.1">
    <property type="nucleotide sequence ID" value="XM_002553802.1"/>
</dbReference>
<dbReference type="OrthoDB" id="27073at2759"/>
<dbReference type="GeneID" id="8292009"/>
<dbReference type="PROSITE" id="PS50069">
    <property type="entry name" value="CULLIN_2"/>
    <property type="match status" value="1"/>
</dbReference>
<dbReference type="PANTHER" id="PTHR11932">
    <property type="entry name" value="CULLIN"/>
    <property type="match status" value="1"/>
</dbReference>
<dbReference type="Gene3D" id="3.30.230.130">
    <property type="entry name" value="Cullin, Chain C, Domain 2"/>
    <property type="match status" value="1"/>
</dbReference>
<dbReference type="Pfam" id="PF26557">
    <property type="entry name" value="Cullin_AB"/>
    <property type="match status" value="1"/>
</dbReference>
<dbReference type="Gene3D" id="1.20.1310.10">
    <property type="entry name" value="Cullin Repeats"/>
    <property type="match status" value="4"/>
</dbReference>
<accession>C5DI00</accession>
<evidence type="ECO:0000259" key="4">
    <source>
        <dbReference type="PROSITE" id="PS50069"/>
    </source>
</evidence>
<comment type="similarity">
    <text evidence="1 2 3">Belongs to the cullin family.</text>
</comment>
<gene>
    <name evidence="5" type="ordered locus">KLTH0E08558g</name>
</gene>
<dbReference type="GO" id="GO:0006511">
    <property type="term" value="P:ubiquitin-dependent protein catabolic process"/>
    <property type="evidence" value="ECO:0007669"/>
    <property type="project" value="InterPro"/>
</dbReference>
<dbReference type="EMBL" id="CU928169">
    <property type="protein sequence ID" value="CAR23411.1"/>
    <property type="molecule type" value="Genomic_DNA"/>
</dbReference>
<dbReference type="Gene3D" id="1.10.10.10">
    <property type="entry name" value="Winged helix-like DNA-binding domain superfamily/Winged helix DNA-binding domain"/>
    <property type="match status" value="1"/>
</dbReference>
<evidence type="ECO:0000313" key="6">
    <source>
        <dbReference type="Proteomes" id="UP000002036"/>
    </source>
</evidence>
<dbReference type="KEGG" id="lth:KLTH0E08558g"/>
<protein>
    <submittedName>
        <fullName evidence="5">KLTH0E08558p</fullName>
    </submittedName>
</protein>
<evidence type="ECO:0000256" key="3">
    <source>
        <dbReference type="RuleBase" id="RU003829"/>
    </source>
</evidence>
<keyword evidence="6" id="KW-1185">Reference proteome</keyword>
<proteinExistence type="inferred from homology"/>